<accession>A0AAV4VIH5</accession>
<protein>
    <submittedName>
        <fullName evidence="1">Uncharacterized protein</fullName>
    </submittedName>
</protein>
<sequence length="89" mass="10228">MSDSQTSGQVNVLQIKGGSNSMHAVNGSRIDVRFERGKFNLEPKMSSWVERTLSKVVEAEDGQKLITRNIWWTWHRLGHFQKTEGEILQ</sequence>
<gene>
    <name evidence="1" type="ORF">CEXT_431651</name>
</gene>
<proteinExistence type="predicted"/>
<dbReference type="AlphaFoldDB" id="A0AAV4VIH5"/>
<reference evidence="1 2" key="1">
    <citation type="submission" date="2021-06" db="EMBL/GenBank/DDBJ databases">
        <title>Caerostris extrusa draft genome.</title>
        <authorList>
            <person name="Kono N."/>
            <person name="Arakawa K."/>
        </authorList>
    </citation>
    <scope>NUCLEOTIDE SEQUENCE [LARGE SCALE GENOMIC DNA]</scope>
</reference>
<dbReference type="Proteomes" id="UP001054945">
    <property type="component" value="Unassembled WGS sequence"/>
</dbReference>
<name>A0AAV4VIH5_CAEEX</name>
<keyword evidence="2" id="KW-1185">Reference proteome</keyword>
<comment type="caution">
    <text evidence="1">The sequence shown here is derived from an EMBL/GenBank/DDBJ whole genome shotgun (WGS) entry which is preliminary data.</text>
</comment>
<organism evidence="1 2">
    <name type="scientific">Caerostris extrusa</name>
    <name type="common">Bark spider</name>
    <name type="synonym">Caerostris bankana</name>
    <dbReference type="NCBI Taxonomy" id="172846"/>
    <lineage>
        <taxon>Eukaryota</taxon>
        <taxon>Metazoa</taxon>
        <taxon>Ecdysozoa</taxon>
        <taxon>Arthropoda</taxon>
        <taxon>Chelicerata</taxon>
        <taxon>Arachnida</taxon>
        <taxon>Araneae</taxon>
        <taxon>Araneomorphae</taxon>
        <taxon>Entelegynae</taxon>
        <taxon>Araneoidea</taxon>
        <taxon>Araneidae</taxon>
        <taxon>Caerostris</taxon>
    </lineage>
</organism>
<dbReference type="EMBL" id="BPLR01014568">
    <property type="protein sequence ID" value="GIY69676.1"/>
    <property type="molecule type" value="Genomic_DNA"/>
</dbReference>
<evidence type="ECO:0000313" key="1">
    <source>
        <dbReference type="EMBL" id="GIY69676.1"/>
    </source>
</evidence>
<evidence type="ECO:0000313" key="2">
    <source>
        <dbReference type="Proteomes" id="UP001054945"/>
    </source>
</evidence>